<feature type="transmembrane region" description="Helical" evidence="6">
    <location>
        <begin position="129"/>
        <end position="153"/>
    </location>
</feature>
<dbReference type="OrthoDB" id="4079240at2759"/>
<dbReference type="GO" id="GO:0071467">
    <property type="term" value="P:cellular response to pH"/>
    <property type="evidence" value="ECO:0007669"/>
    <property type="project" value="TreeGrafter"/>
</dbReference>
<keyword evidence="8" id="KW-1185">Reference proteome</keyword>
<comment type="caution">
    <text evidence="7">The sequence shown here is derived from an EMBL/GenBank/DDBJ whole genome shotgun (WGS) entry which is preliminary data.</text>
</comment>
<protein>
    <submittedName>
        <fullName evidence="7">Uncharacterized protein</fullName>
    </submittedName>
</protein>
<dbReference type="Pfam" id="PF08733">
    <property type="entry name" value="PalH"/>
    <property type="match status" value="1"/>
</dbReference>
<dbReference type="PANTHER" id="PTHR35779">
    <property type="entry name" value="PH-RESPONSE REGULATOR PROTEIN PALH/RIM21"/>
    <property type="match status" value="1"/>
</dbReference>
<comment type="subcellular location">
    <subcellularLocation>
        <location evidence="1">Membrane</location>
        <topology evidence="1">Multi-pass membrane protein</topology>
    </subcellularLocation>
</comment>
<evidence type="ECO:0000256" key="6">
    <source>
        <dbReference type="SAM" id="Phobius"/>
    </source>
</evidence>
<gene>
    <name evidence="7" type="ORF">C7M61_002796</name>
</gene>
<proteinExistence type="predicted"/>
<feature type="region of interest" description="Disordered" evidence="5">
    <location>
        <begin position="440"/>
        <end position="468"/>
    </location>
</feature>
<evidence type="ECO:0000313" key="8">
    <source>
        <dbReference type="Proteomes" id="UP000241107"/>
    </source>
</evidence>
<feature type="region of interest" description="Disordered" evidence="5">
    <location>
        <begin position="484"/>
        <end position="595"/>
    </location>
</feature>
<dbReference type="EMBL" id="PYFQ01000006">
    <property type="protein sequence ID" value="PSK38239.1"/>
    <property type="molecule type" value="Genomic_DNA"/>
</dbReference>
<keyword evidence="4 6" id="KW-0472">Membrane</keyword>
<dbReference type="InterPro" id="IPR014844">
    <property type="entry name" value="PalH"/>
</dbReference>
<evidence type="ECO:0000256" key="5">
    <source>
        <dbReference type="SAM" id="MobiDB-lite"/>
    </source>
</evidence>
<keyword evidence="2 6" id="KW-0812">Transmembrane</keyword>
<dbReference type="GO" id="GO:0005886">
    <property type="term" value="C:plasma membrane"/>
    <property type="evidence" value="ECO:0007669"/>
    <property type="project" value="TreeGrafter"/>
</dbReference>
<keyword evidence="3 6" id="KW-1133">Transmembrane helix</keyword>
<accession>A0A2P7YQL5</accession>
<feature type="transmembrane region" description="Helical" evidence="6">
    <location>
        <begin position="317"/>
        <end position="342"/>
    </location>
</feature>
<feature type="transmembrane region" description="Helical" evidence="6">
    <location>
        <begin position="348"/>
        <end position="371"/>
    </location>
</feature>
<evidence type="ECO:0000256" key="4">
    <source>
        <dbReference type="ARBA" id="ARBA00023136"/>
    </source>
</evidence>
<dbReference type="VEuPathDB" id="FungiDB:C7M61_002796"/>
<feature type="compositionally biased region" description="Polar residues" evidence="5">
    <location>
        <begin position="440"/>
        <end position="459"/>
    </location>
</feature>
<feature type="transmembrane region" description="Helical" evidence="6">
    <location>
        <begin position="277"/>
        <end position="296"/>
    </location>
</feature>
<evidence type="ECO:0000313" key="7">
    <source>
        <dbReference type="EMBL" id="PSK38239.1"/>
    </source>
</evidence>
<organism evidence="7 8">
    <name type="scientific">Candidozyma pseudohaemuli</name>
    <dbReference type="NCBI Taxonomy" id="418784"/>
    <lineage>
        <taxon>Eukaryota</taxon>
        <taxon>Fungi</taxon>
        <taxon>Dikarya</taxon>
        <taxon>Ascomycota</taxon>
        <taxon>Saccharomycotina</taxon>
        <taxon>Pichiomycetes</taxon>
        <taxon>Metschnikowiaceae</taxon>
        <taxon>Candidozyma</taxon>
    </lineage>
</organism>
<sequence length="595" mass="68151">MTSVLHRAGLDFYTGGYGLLDAVDFSNTSQTFAMGNYLLYFLLNEDNLQTNCSVYSLTLGSLRYEEYFTGRWLENITLDFLPAYYVTNCSITNLQRELSHLLFNESDVERWLDDYNNNPYNVADNGDSFVAFLFMILGLCVLCWMLILLFLLSPNHKRKPIMTQIATGVYSIVLTILLAQVTQAARKQYYEDSLDMIHILLLVNDRRKYPIALIISQFLTCLAFFQLVVKMTKQRYKFYNGLIGACLILMYIIVDAVDLGMAKSYFDRMAHKQNEFRAIFTVVLKVLFIIWISVTLGYHTFRGTASSPRQVSYSKRLLPLAIFTWFMVGLHVIITILIASLWENKWLVTSWITFLPYLLEMYILTTAWEWFYSIRDLELRLELIGMLGRKISLDDVMTFSNSYFSKPTTFISTLTWLWNMITCKATPVSDESKEVATSMLSETSSTAVNRTPSVTQNNSRDAELDLGEANIGEARDALYFDNVGDERDSVNDDTHHDDSDDYGDGGYEVQYIDDDEAWERAGGDGPAHHTNTNDILGEPQEGSSRSRQNVADDILGTQYNDTNDTNDINDLDDDNALPPFQPLPGFNRDDYWDDK</sequence>
<dbReference type="AlphaFoldDB" id="A0A2P7YQL5"/>
<dbReference type="PANTHER" id="PTHR35779:SF2">
    <property type="entry name" value="PROTEIN DFG16"/>
    <property type="match status" value="1"/>
</dbReference>
<dbReference type="STRING" id="418784.A0A2P7YQL5"/>
<feature type="compositionally biased region" description="Basic and acidic residues" evidence="5">
    <location>
        <begin position="484"/>
        <end position="498"/>
    </location>
</feature>
<evidence type="ECO:0000256" key="3">
    <source>
        <dbReference type="ARBA" id="ARBA00022989"/>
    </source>
</evidence>
<name>A0A2P7YQL5_9ASCO</name>
<evidence type="ECO:0000256" key="2">
    <source>
        <dbReference type="ARBA" id="ARBA00022692"/>
    </source>
</evidence>
<dbReference type="Proteomes" id="UP000241107">
    <property type="component" value="Unassembled WGS sequence"/>
</dbReference>
<feature type="transmembrane region" description="Helical" evidence="6">
    <location>
        <begin position="165"/>
        <end position="185"/>
    </location>
</feature>
<dbReference type="GeneID" id="36566185"/>
<feature type="transmembrane region" description="Helical" evidence="6">
    <location>
        <begin position="209"/>
        <end position="229"/>
    </location>
</feature>
<feature type="transmembrane region" description="Helical" evidence="6">
    <location>
        <begin position="238"/>
        <end position="257"/>
    </location>
</feature>
<dbReference type="RefSeq" id="XP_024713564.1">
    <property type="nucleotide sequence ID" value="XM_024858158.1"/>
</dbReference>
<evidence type="ECO:0000256" key="1">
    <source>
        <dbReference type="ARBA" id="ARBA00004141"/>
    </source>
</evidence>
<reference evidence="7 8" key="1">
    <citation type="submission" date="2018-03" db="EMBL/GenBank/DDBJ databases">
        <title>Candida pseudohaemulonii genome assembly and annotation.</title>
        <authorList>
            <person name="Munoz J.F."/>
            <person name="Gade L.G."/>
            <person name="Chow N.A."/>
            <person name="Litvintseva A.P."/>
            <person name="Loparev V.N."/>
            <person name="Cuomo C.A."/>
        </authorList>
    </citation>
    <scope>NUCLEOTIDE SEQUENCE [LARGE SCALE GENOMIC DNA]</scope>
    <source>
        <strain evidence="7 8">B12108</strain>
    </source>
</reference>